<evidence type="ECO:0000256" key="12">
    <source>
        <dbReference type="SAM" id="Phobius"/>
    </source>
</evidence>
<organism evidence="14 15">
    <name type="scientific">Granulicella cerasi</name>
    <dbReference type="NCBI Taxonomy" id="741063"/>
    <lineage>
        <taxon>Bacteria</taxon>
        <taxon>Pseudomonadati</taxon>
        <taxon>Acidobacteriota</taxon>
        <taxon>Terriglobia</taxon>
        <taxon>Terriglobales</taxon>
        <taxon>Acidobacteriaceae</taxon>
        <taxon>Granulicella</taxon>
    </lineage>
</organism>
<keyword evidence="10" id="KW-0129">CBS domain</keyword>
<dbReference type="CDD" id="cd00400">
    <property type="entry name" value="Voltage_gated_ClC"/>
    <property type="match status" value="1"/>
</dbReference>
<evidence type="ECO:0000259" key="13">
    <source>
        <dbReference type="PROSITE" id="PS51371"/>
    </source>
</evidence>
<evidence type="ECO:0000256" key="11">
    <source>
        <dbReference type="SAM" id="MobiDB-lite"/>
    </source>
</evidence>
<keyword evidence="2" id="KW-0813">Transport</keyword>
<evidence type="ECO:0000256" key="10">
    <source>
        <dbReference type="PROSITE-ProRule" id="PRU00703"/>
    </source>
</evidence>
<keyword evidence="4 12" id="KW-1133">Transmembrane helix</keyword>
<dbReference type="Gene3D" id="3.10.580.10">
    <property type="entry name" value="CBS-domain"/>
    <property type="match status" value="1"/>
</dbReference>
<dbReference type="InterPro" id="IPR050368">
    <property type="entry name" value="ClC-type_chloride_channel"/>
</dbReference>
<dbReference type="SUPFAM" id="SSF54631">
    <property type="entry name" value="CBS-domain pair"/>
    <property type="match status" value="1"/>
</dbReference>
<dbReference type="PROSITE" id="PS51371">
    <property type="entry name" value="CBS"/>
    <property type="match status" value="2"/>
</dbReference>
<reference evidence="15" key="1">
    <citation type="journal article" date="2019" name="Int. J. Syst. Evol. Microbiol.">
        <title>The Global Catalogue of Microorganisms (GCM) 10K type strain sequencing project: providing services to taxonomists for standard genome sequencing and annotation.</title>
        <authorList>
            <consortium name="The Broad Institute Genomics Platform"/>
            <consortium name="The Broad Institute Genome Sequencing Center for Infectious Disease"/>
            <person name="Wu L."/>
            <person name="Ma J."/>
        </authorList>
    </citation>
    <scope>NUCLEOTIDE SEQUENCE [LARGE SCALE GENOMIC DNA]</scope>
    <source>
        <strain evidence="15">CGMCC 1.16026</strain>
    </source>
</reference>
<dbReference type="EMBL" id="JBHSWI010000001">
    <property type="protein sequence ID" value="MFC6647251.1"/>
    <property type="molecule type" value="Genomic_DNA"/>
</dbReference>
<dbReference type="Proteomes" id="UP001596391">
    <property type="component" value="Unassembled WGS sequence"/>
</dbReference>
<keyword evidence="6 12" id="KW-0472">Membrane</keyword>
<feature type="transmembrane region" description="Helical" evidence="12">
    <location>
        <begin position="201"/>
        <end position="227"/>
    </location>
</feature>
<evidence type="ECO:0000256" key="4">
    <source>
        <dbReference type="ARBA" id="ARBA00022989"/>
    </source>
</evidence>
<comment type="subcellular location">
    <subcellularLocation>
        <location evidence="1">Membrane</location>
        <topology evidence="1">Multi-pass membrane protein</topology>
    </subcellularLocation>
</comment>
<keyword evidence="15" id="KW-1185">Reference proteome</keyword>
<dbReference type="RefSeq" id="WP_263370841.1">
    <property type="nucleotide sequence ID" value="NZ_JAGSYD010000002.1"/>
</dbReference>
<dbReference type="PANTHER" id="PTHR43427">
    <property type="entry name" value="CHLORIDE CHANNEL PROTEIN CLC-E"/>
    <property type="match status" value="1"/>
</dbReference>
<feature type="transmembrane region" description="Helical" evidence="12">
    <location>
        <begin position="315"/>
        <end position="332"/>
    </location>
</feature>
<feature type="transmembrane region" description="Helical" evidence="12">
    <location>
        <begin position="18"/>
        <end position="47"/>
    </location>
</feature>
<evidence type="ECO:0000256" key="2">
    <source>
        <dbReference type="ARBA" id="ARBA00022448"/>
    </source>
</evidence>
<keyword evidence="7" id="KW-0869">Chloride channel</keyword>
<dbReference type="Pfam" id="PF00571">
    <property type="entry name" value="CBS"/>
    <property type="match status" value="2"/>
</dbReference>
<keyword evidence="8" id="KW-0868">Chloride</keyword>
<dbReference type="InterPro" id="IPR046342">
    <property type="entry name" value="CBS_dom_sf"/>
</dbReference>
<protein>
    <submittedName>
        <fullName evidence="14">Chloride channel protein</fullName>
    </submittedName>
</protein>
<accession>A0ABW1ZCN3</accession>
<keyword evidence="9" id="KW-0407">Ion channel</keyword>
<evidence type="ECO:0000256" key="6">
    <source>
        <dbReference type="ARBA" id="ARBA00023136"/>
    </source>
</evidence>
<sequence>MSQVGVSRLRDYTADSRLLYVSGLASALGAVAAVAAWCLLMLIALATNLFYFHQWSFLERDPWEANLRWWSVFIPVVGGLIVGMIARFLSPRVRGHGMPEAVETIVFGGGRVQPRVAVLKPIATAIAIGSGGPFGAEGPVIVTGGAIGSVLGQLLTMSDSERTVLMVAGASAGMAATFNCPMAAILLAVEILLFEWKPRSVVPVAMACVTAGAVRRLLLGPAALFVMKPQTQPVYHQQMLGALIIGVAAAFFSLLLSKAIRLSEKMFHKLPFHWMWWPAIGGLGVGIGGLFFPRALGVGYSTLQLMILNGRHTEVKILVGILVVKSLIWVFALGSETAGGILAPLLLLGGAMGAMLGRAMPQMTAGSWVVVGMTSTLTGAIGCPLTSAMLALELTRNAGIMLPVLLACMASYGVSVLVQRRSMLTEALSAKGLHLSREFSVDPLETMLVSQAMHTSVFALNSDARVEEAKVWLRSMEERGAISWSHWQRIFPLVDAEGKLTGMLTRGRMVAAAQNGDSESPLADFAVADARTISPFHTLKAAAASMATYQLTSYPVVASDGKLLGVLTIEDLLKGRTQQDQRENSRRRVLRLRWPFGAAPQTVADAVTEVPPNMSPTRDEDETASH</sequence>
<dbReference type="PRINTS" id="PR00762">
    <property type="entry name" value="CLCHANNEL"/>
</dbReference>
<keyword evidence="5" id="KW-0406">Ion transport</keyword>
<feature type="transmembrane region" description="Helical" evidence="12">
    <location>
        <begin position="338"/>
        <end position="356"/>
    </location>
</feature>
<evidence type="ECO:0000256" key="5">
    <source>
        <dbReference type="ARBA" id="ARBA00023065"/>
    </source>
</evidence>
<evidence type="ECO:0000256" key="1">
    <source>
        <dbReference type="ARBA" id="ARBA00004141"/>
    </source>
</evidence>
<feature type="transmembrane region" description="Helical" evidence="12">
    <location>
        <begin position="164"/>
        <end position="189"/>
    </location>
</feature>
<evidence type="ECO:0000313" key="15">
    <source>
        <dbReference type="Proteomes" id="UP001596391"/>
    </source>
</evidence>
<dbReference type="SUPFAM" id="SSF81340">
    <property type="entry name" value="Clc chloride channel"/>
    <property type="match status" value="1"/>
</dbReference>
<gene>
    <name evidence="14" type="ORF">ACFQBQ_17075</name>
</gene>
<keyword evidence="3 12" id="KW-0812">Transmembrane</keyword>
<evidence type="ECO:0000313" key="14">
    <source>
        <dbReference type="EMBL" id="MFC6647251.1"/>
    </source>
</evidence>
<dbReference type="SMART" id="SM00116">
    <property type="entry name" value="CBS"/>
    <property type="match status" value="2"/>
</dbReference>
<feature type="transmembrane region" description="Helical" evidence="12">
    <location>
        <begin position="368"/>
        <end position="392"/>
    </location>
</feature>
<feature type="transmembrane region" description="Helical" evidence="12">
    <location>
        <begin position="276"/>
        <end position="303"/>
    </location>
</feature>
<dbReference type="PANTHER" id="PTHR43427:SF6">
    <property type="entry name" value="CHLORIDE CHANNEL PROTEIN CLC-E"/>
    <property type="match status" value="1"/>
</dbReference>
<feature type="transmembrane region" description="Helical" evidence="12">
    <location>
        <begin position="398"/>
        <end position="418"/>
    </location>
</feature>
<dbReference type="CDD" id="cd02205">
    <property type="entry name" value="CBS_pair_SF"/>
    <property type="match status" value="1"/>
</dbReference>
<feature type="region of interest" description="Disordered" evidence="11">
    <location>
        <begin position="603"/>
        <end position="626"/>
    </location>
</feature>
<evidence type="ECO:0000256" key="8">
    <source>
        <dbReference type="ARBA" id="ARBA00023214"/>
    </source>
</evidence>
<dbReference type="Pfam" id="PF00654">
    <property type="entry name" value="Voltage_CLC"/>
    <property type="match status" value="1"/>
</dbReference>
<feature type="domain" description="CBS" evidence="13">
    <location>
        <begin position="453"/>
        <end position="519"/>
    </location>
</feature>
<comment type="caution">
    <text evidence="14">The sequence shown here is derived from an EMBL/GenBank/DDBJ whole genome shotgun (WGS) entry which is preliminary data.</text>
</comment>
<dbReference type="InterPro" id="IPR014743">
    <property type="entry name" value="Cl-channel_core"/>
</dbReference>
<dbReference type="Gene3D" id="1.10.3080.10">
    <property type="entry name" value="Clc chloride channel"/>
    <property type="match status" value="1"/>
</dbReference>
<feature type="domain" description="CBS" evidence="13">
    <location>
        <begin position="526"/>
        <end position="583"/>
    </location>
</feature>
<evidence type="ECO:0000256" key="7">
    <source>
        <dbReference type="ARBA" id="ARBA00023173"/>
    </source>
</evidence>
<dbReference type="InterPro" id="IPR001807">
    <property type="entry name" value="ClC"/>
</dbReference>
<feature type="transmembrane region" description="Helical" evidence="12">
    <location>
        <begin position="239"/>
        <end position="256"/>
    </location>
</feature>
<feature type="transmembrane region" description="Helical" evidence="12">
    <location>
        <begin position="67"/>
        <end position="89"/>
    </location>
</feature>
<name>A0ABW1ZCN3_9BACT</name>
<dbReference type="InterPro" id="IPR000644">
    <property type="entry name" value="CBS_dom"/>
</dbReference>
<evidence type="ECO:0000256" key="9">
    <source>
        <dbReference type="ARBA" id="ARBA00023303"/>
    </source>
</evidence>
<proteinExistence type="predicted"/>
<evidence type="ECO:0000256" key="3">
    <source>
        <dbReference type="ARBA" id="ARBA00022692"/>
    </source>
</evidence>